<protein>
    <submittedName>
        <fullName evidence="1">Uncharacterized protein</fullName>
    </submittedName>
</protein>
<evidence type="ECO:0000313" key="2">
    <source>
        <dbReference type="Proteomes" id="UP000237000"/>
    </source>
</evidence>
<proteinExistence type="predicted"/>
<name>A0A2P5ETK5_TREOI</name>
<evidence type="ECO:0000313" key="1">
    <source>
        <dbReference type="EMBL" id="PON88847.1"/>
    </source>
</evidence>
<dbReference type="InParanoid" id="A0A2P5ETK5"/>
<accession>A0A2P5ETK5</accession>
<gene>
    <name evidence="1" type="ORF">TorRG33x02_153620</name>
</gene>
<organism evidence="1 2">
    <name type="scientific">Trema orientale</name>
    <name type="common">Charcoal tree</name>
    <name type="synonym">Celtis orientalis</name>
    <dbReference type="NCBI Taxonomy" id="63057"/>
    <lineage>
        <taxon>Eukaryota</taxon>
        <taxon>Viridiplantae</taxon>
        <taxon>Streptophyta</taxon>
        <taxon>Embryophyta</taxon>
        <taxon>Tracheophyta</taxon>
        <taxon>Spermatophyta</taxon>
        <taxon>Magnoliopsida</taxon>
        <taxon>eudicotyledons</taxon>
        <taxon>Gunneridae</taxon>
        <taxon>Pentapetalae</taxon>
        <taxon>rosids</taxon>
        <taxon>fabids</taxon>
        <taxon>Rosales</taxon>
        <taxon>Cannabaceae</taxon>
        <taxon>Trema</taxon>
    </lineage>
</organism>
<dbReference type="AlphaFoldDB" id="A0A2P5ETK5"/>
<reference evidence="2" key="1">
    <citation type="submission" date="2016-06" db="EMBL/GenBank/DDBJ databases">
        <title>Parallel loss of symbiosis genes in relatives of nitrogen-fixing non-legume Parasponia.</title>
        <authorList>
            <person name="Van Velzen R."/>
            <person name="Holmer R."/>
            <person name="Bu F."/>
            <person name="Rutten L."/>
            <person name="Van Zeijl A."/>
            <person name="Liu W."/>
            <person name="Santuari L."/>
            <person name="Cao Q."/>
            <person name="Sharma T."/>
            <person name="Shen D."/>
            <person name="Roswanjaya Y."/>
            <person name="Wardhani T."/>
            <person name="Kalhor M.S."/>
            <person name="Jansen J."/>
            <person name="Van den Hoogen J."/>
            <person name="Gungor B."/>
            <person name="Hartog M."/>
            <person name="Hontelez J."/>
            <person name="Verver J."/>
            <person name="Yang W.-C."/>
            <person name="Schijlen E."/>
            <person name="Repin R."/>
            <person name="Schilthuizen M."/>
            <person name="Schranz E."/>
            <person name="Heidstra R."/>
            <person name="Miyata K."/>
            <person name="Fedorova E."/>
            <person name="Kohlen W."/>
            <person name="Bisseling T."/>
            <person name="Smit S."/>
            <person name="Geurts R."/>
        </authorList>
    </citation>
    <scope>NUCLEOTIDE SEQUENCE [LARGE SCALE GENOMIC DNA]</scope>
    <source>
        <strain evidence="2">cv. RG33-2</strain>
    </source>
</reference>
<dbReference type="Proteomes" id="UP000237000">
    <property type="component" value="Unassembled WGS sequence"/>
</dbReference>
<sequence length="90" mass="10143">MGLPVLSSCLTDRRSTLALLSSFSTEIHLISSLTLFPIGVKYAIARATSGAKSKGNTRQLWCTPYSRYPNKKRFHVLDTLHRNLLNKKHN</sequence>
<comment type="caution">
    <text evidence="1">The sequence shown here is derived from an EMBL/GenBank/DDBJ whole genome shotgun (WGS) entry which is preliminary data.</text>
</comment>
<dbReference type="EMBL" id="JXTC01000101">
    <property type="protein sequence ID" value="PON88847.1"/>
    <property type="molecule type" value="Genomic_DNA"/>
</dbReference>
<keyword evidence="2" id="KW-1185">Reference proteome</keyword>